<sequence>MRILKGFTASALLAFTANATLQIVPGGTWTATNTGKHIQAHGGGILKVGDTYYWVGEDKTDGSSFQNINCYSSTNLVEWSYVGALLSRTGSGDLGPSRVIERPKVVYNKATKKYVLWMHIDSSDYGEAKVGVATGDSVCGKFEYKGSFRPLGFESRDQGVFVDDDEKGYLLTEDRKNGLRIDLLSDDYLSVKSATYVWKEKIEAPAVIKKNGVYFMFGSKLTGWDPNDNVYSTATKLSGPWTEWKGFADSGSKTYNSQTTFVLPVGSGAMYLGDRWIKDNLMRSTYVWLPLKIEGTTASMKNAVNWVVDAQSGSMTSGPSENTYEGESATLSGGAKSVSCSSCSSSKAAGYIGGTDNGVVTFSNVQSSATTRTTIRIKYTNGDKSQRFADVSVNGGAAQRVAFLPASGDPNSSSLQADLKAGANTVKISGIGGGAWGPDIDRLMVPSS</sequence>
<keyword evidence="3 4" id="KW-0326">Glycosidase</keyword>
<gene>
    <name evidence="7" type="ORF">K458DRAFT_27779</name>
</gene>
<dbReference type="GO" id="GO:0005975">
    <property type="term" value="P:carbohydrate metabolic process"/>
    <property type="evidence" value="ECO:0007669"/>
    <property type="project" value="InterPro"/>
</dbReference>
<keyword evidence="8" id="KW-1185">Reference proteome</keyword>
<reference evidence="7" key="1">
    <citation type="journal article" date="2020" name="Stud. Mycol.">
        <title>101 Dothideomycetes genomes: a test case for predicting lifestyles and emergence of pathogens.</title>
        <authorList>
            <person name="Haridas S."/>
            <person name="Albert R."/>
            <person name="Binder M."/>
            <person name="Bloem J."/>
            <person name="Labutti K."/>
            <person name="Salamov A."/>
            <person name="Andreopoulos B."/>
            <person name="Baker S."/>
            <person name="Barry K."/>
            <person name="Bills G."/>
            <person name="Bluhm B."/>
            <person name="Cannon C."/>
            <person name="Castanera R."/>
            <person name="Culley D."/>
            <person name="Daum C."/>
            <person name="Ezra D."/>
            <person name="Gonzalez J."/>
            <person name="Henrissat B."/>
            <person name="Kuo A."/>
            <person name="Liang C."/>
            <person name="Lipzen A."/>
            <person name="Lutzoni F."/>
            <person name="Magnuson J."/>
            <person name="Mondo S."/>
            <person name="Nolan M."/>
            <person name="Ohm R."/>
            <person name="Pangilinan J."/>
            <person name="Park H.-J."/>
            <person name="Ramirez L."/>
            <person name="Alfaro M."/>
            <person name="Sun H."/>
            <person name="Tritt A."/>
            <person name="Yoshinaga Y."/>
            <person name="Zwiers L.-H."/>
            <person name="Turgeon B."/>
            <person name="Goodwin S."/>
            <person name="Spatafora J."/>
            <person name="Crous P."/>
            <person name="Grigoriev I."/>
        </authorList>
    </citation>
    <scope>NUCLEOTIDE SEQUENCE</scope>
    <source>
        <strain evidence="7">CBS 122367</strain>
    </source>
</reference>
<dbReference type="Proteomes" id="UP000799291">
    <property type="component" value="Unassembled WGS sequence"/>
</dbReference>
<name>A0A6G1J418_9PLEO</name>
<organism evidence="7 8">
    <name type="scientific">Lentithecium fluviatile CBS 122367</name>
    <dbReference type="NCBI Taxonomy" id="1168545"/>
    <lineage>
        <taxon>Eukaryota</taxon>
        <taxon>Fungi</taxon>
        <taxon>Dikarya</taxon>
        <taxon>Ascomycota</taxon>
        <taxon>Pezizomycotina</taxon>
        <taxon>Dothideomycetes</taxon>
        <taxon>Pleosporomycetidae</taxon>
        <taxon>Pleosporales</taxon>
        <taxon>Massarineae</taxon>
        <taxon>Lentitheciaceae</taxon>
        <taxon>Lentithecium</taxon>
    </lineage>
</organism>
<feature type="domain" description="CBM6" evidence="6">
    <location>
        <begin position="322"/>
        <end position="446"/>
    </location>
</feature>
<dbReference type="EMBL" id="MU005580">
    <property type="protein sequence ID" value="KAF2684879.1"/>
    <property type="molecule type" value="Genomic_DNA"/>
</dbReference>
<evidence type="ECO:0000313" key="7">
    <source>
        <dbReference type="EMBL" id="KAF2684879.1"/>
    </source>
</evidence>
<dbReference type="PANTHER" id="PTHR22925">
    <property type="entry name" value="GLYCOSYL HYDROLASE 43 FAMILY MEMBER"/>
    <property type="match status" value="1"/>
</dbReference>
<evidence type="ECO:0000256" key="3">
    <source>
        <dbReference type="ARBA" id="ARBA00023295"/>
    </source>
</evidence>
<dbReference type="Pfam" id="PF04616">
    <property type="entry name" value="Glyco_hydro_43"/>
    <property type="match status" value="1"/>
</dbReference>
<keyword evidence="2 4" id="KW-0378">Hydrolase</keyword>
<evidence type="ECO:0000256" key="5">
    <source>
        <dbReference type="SAM" id="SignalP"/>
    </source>
</evidence>
<dbReference type="InterPro" id="IPR006710">
    <property type="entry name" value="Glyco_hydro_43"/>
</dbReference>
<dbReference type="PROSITE" id="PS51175">
    <property type="entry name" value="CBM6"/>
    <property type="match status" value="1"/>
</dbReference>
<evidence type="ECO:0000259" key="6">
    <source>
        <dbReference type="PROSITE" id="PS51175"/>
    </source>
</evidence>
<dbReference type="Pfam" id="PF22704">
    <property type="entry name" value="CBM13-like"/>
    <property type="match status" value="1"/>
</dbReference>
<dbReference type="Gene3D" id="2.60.120.260">
    <property type="entry name" value="Galactose-binding domain-like"/>
    <property type="match status" value="1"/>
</dbReference>
<dbReference type="InterPro" id="IPR005084">
    <property type="entry name" value="CBM6"/>
</dbReference>
<dbReference type="GO" id="GO:0004553">
    <property type="term" value="F:hydrolase activity, hydrolyzing O-glycosyl compounds"/>
    <property type="evidence" value="ECO:0007669"/>
    <property type="project" value="InterPro"/>
</dbReference>
<keyword evidence="5" id="KW-0732">Signal</keyword>
<evidence type="ECO:0000313" key="8">
    <source>
        <dbReference type="Proteomes" id="UP000799291"/>
    </source>
</evidence>
<dbReference type="CDD" id="cd18821">
    <property type="entry name" value="GH43_Pc3Gal43A-like"/>
    <property type="match status" value="1"/>
</dbReference>
<feature type="signal peptide" evidence="5">
    <location>
        <begin position="1"/>
        <end position="19"/>
    </location>
</feature>
<dbReference type="AlphaFoldDB" id="A0A6G1J418"/>
<dbReference type="GO" id="GO:0030246">
    <property type="term" value="F:carbohydrate binding"/>
    <property type="evidence" value="ECO:0007669"/>
    <property type="project" value="InterPro"/>
</dbReference>
<dbReference type="CDD" id="cd04081">
    <property type="entry name" value="CBM35_galactosidase-like"/>
    <property type="match status" value="1"/>
</dbReference>
<dbReference type="SUPFAM" id="SSF75005">
    <property type="entry name" value="Arabinanase/levansucrase/invertase"/>
    <property type="match status" value="1"/>
</dbReference>
<dbReference type="OrthoDB" id="9970295at2759"/>
<accession>A0A6G1J418</accession>
<dbReference type="InterPro" id="IPR008979">
    <property type="entry name" value="Galactose-bd-like_sf"/>
</dbReference>
<dbReference type="InterPro" id="IPR023296">
    <property type="entry name" value="Glyco_hydro_beta-prop_sf"/>
</dbReference>
<evidence type="ECO:0000256" key="4">
    <source>
        <dbReference type="RuleBase" id="RU361187"/>
    </source>
</evidence>
<evidence type="ECO:0000256" key="2">
    <source>
        <dbReference type="ARBA" id="ARBA00022801"/>
    </source>
</evidence>
<dbReference type="InterPro" id="IPR055240">
    <property type="entry name" value="CBM13-like"/>
</dbReference>
<evidence type="ECO:0000256" key="1">
    <source>
        <dbReference type="ARBA" id="ARBA00009865"/>
    </source>
</evidence>
<protein>
    <submittedName>
        <fullName evidence="7">Carbohydrate-binding module family 35 protein</fullName>
    </submittedName>
</protein>
<dbReference type="PANTHER" id="PTHR22925:SF3">
    <property type="entry name" value="GLYCOSYL HYDROLASE FAMILY PROTEIN 43"/>
    <property type="match status" value="1"/>
</dbReference>
<dbReference type="Gene3D" id="2.115.10.20">
    <property type="entry name" value="Glycosyl hydrolase domain, family 43"/>
    <property type="match status" value="1"/>
</dbReference>
<feature type="chain" id="PRO_5026232238" evidence="5">
    <location>
        <begin position="20"/>
        <end position="448"/>
    </location>
</feature>
<dbReference type="SUPFAM" id="SSF49785">
    <property type="entry name" value="Galactose-binding domain-like"/>
    <property type="match status" value="1"/>
</dbReference>
<comment type="similarity">
    <text evidence="1 4">Belongs to the glycosyl hydrolase 43 family.</text>
</comment>
<proteinExistence type="inferred from homology"/>